<dbReference type="EMBL" id="KB201938">
    <property type="protein sequence ID" value="ESO93194.1"/>
    <property type="molecule type" value="Genomic_DNA"/>
</dbReference>
<dbReference type="CTD" id="20243256"/>
<dbReference type="HOGENOM" id="CLU_1416626_0_0_1"/>
<accession>V4BVW1</accession>
<dbReference type="KEGG" id="lgi:LOTGIDRAFT_175578"/>
<keyword evidence="2" id="KW-1185">Reference proteome</keyword>
<evidence type="ECO:0000313" key="2">
    <source>
        <dbReference type="Proteomes" id="UP000030746"/>
    </source>
</evidence>
<dbReference type="GeneID" id="20243256"/>
<dbReference type="Proteomes" id="UP000030746">
    <property type="component" value="Unassembled WGS sequence"/>
</dbReference>
<name>V4BVW1_LOTGI</name>
<gene>
    <name evidence="1" type="ORF">LOTGIDRAFT_175578</name>
</gene>
<proteinExistence type="predicted"/>
<reference evidence="1 2" key="1">
    <citation type="journal article" date="2013" name="Nature">
        <title>Insights into bilaterian evolution from three spiralian genomes.</title>
        <authorList>
            <person name="Simakov O."/>
            <person name="Marletaz F."/>
            <person name="Cho S.J."/>
            <person name="Edsinger-Gonzales E."/>
            <person name="Havlak P."/>
            <person name="Hellsten U."/>
            <person name="Kuo D.H."/>
            <person name="Larsson T."/>
            <person name="Lv J."/>
            <person name="Arendt D."/>
            <person name="Savage R."/>
            <person name="Osoegawa K."/>
            <person name="de Jong P."/>
            <person name="Grimwood J."/>
            <person name="Chapman J.A."/>
            <person name="Shapiro H."/>
            <person name="Aerts A."/>
            <person name="Otillar R.P."/>
            <person name="Terry A.Y."/>
            <person name="Boore J.L."/>
            <person name="Grigoriev I.V."/>
            <person name="Lindberg D.R."/>
            <person name="Seaver E.C."/>
            <person name="Weisblat D.A."/>
            <person name="Putnam N.H."/>
            <person name="Rokhsar D.S."/>
        </authorList>
    </citation>
    <scope>NUCLEOTIDE SEQUENCE [LARGE SCALE GENOMIC DNA]</scope>
</reference>
<evidence type="ECO:0000313" key="1">
    <source>
        <dbReference type="EMBL" id="ESO93194.1"/>
    </source>
</evidence>
<dbReference type="RefSeq" id="XP_009056112.1">
    <property type="nucleotide sequence ID" value="XM_009057864.1"/>
</dbReference>
<organism evidence="1 2">
    <name type="scientific">Lottia gigantea</name>
    <name type="common">Giant owl limpet</name>
    <dbReference type="NCBI Taxonomy" id="225164"/>
    <lineage>
        <taxon>Eukaryota</taxon>
        <taxon>Metazoa</taxon>
        <taxon>Spiralia</taxon>
        <taxon>Lophotrochozoa</taxon>
        <taxon>Mollusca</taxon>
        <taxon>Gastropoda</taxon>
        <taxon>Patellogastropoda</taxon>
        <taxon>Lottioidea</taxon>
        <taxon>Lottiidae</taxon>
        <taxon>Lottia</taxon>
    </lineage>
</organism>
<dbReference type="AlphaFoldDB" id="V4BVW1"/>
<protein>
    <submittedName>
        <fullName evidence="1">Uncharacterized protein</fullName>
    </submittedName>
</protein>
<sequence length="192" mass="22324">MANKVKLESIYNQYKPIEYRFNKTKEDYIIISPTVDSKSQINDGDRVTFEINSLSNWLLLSDAYFRCDITIKDGTAHQNRIPQQNVTLEHELLLLPGEHNFIIIKSLKISNKIAYSQNIFRLRRHSKISKLNFQDFLGLNIRAKNISQGITTLAQELDLRLDSSDIPKPGEEPINRIDQAARKHDVLYRLRI</sequence>